<organism evidence="2 3">
    <name type="scientific">Hoylesella oralis ATCC 33269</name>
    <dbReference type="NCBI Taxonomy" id="873533"/>
    <lineage>
        <taxon>Bacteria</taxon>
        <taxon>Pseudomonadati</taxon>
        <taxon>Bacteroidota</taxon>
        <taxon>Bacteroidia</taxon>
        <taxon>Bacteroidales</taxon>
        <taxon>Prevotellaceae</taxon>
        <taxon>Hoylesella</taxon>
    </lineage>
</organism>
<proteinExistence type="predicted"/>
<reference evidence="2" key="1">
    <citation type="submission" date="2011-01" db="EMBL/GenBank/DDBJ databases">
        <authorList>
            <person name="Muzny D."/>
            <person name="Qin X."/>
            <person name="Buhay C."/>
            <person name="Dugan-Rocha S."/>
            <person name="Ding Y."/>
            <person name="Chen G."/>
            <person name="Hawes A."/>
            <person name="Holder M."/>
            <person name="Jhangiani S."/>
            <person name="Johnson A."/>
            <person name="Khan Z."/>
            <person name="Li Z."/>
            <person name="Liu W."/>
            <person name="Liu X."/>
            <person name="Perez L."/>
            <person name="Shen H."/>
            <person name="Wang Q."/>
            <person name="Watt J."/>
            <person name="Xi L."/>
            <person name="Xin Y."/>
            <person name="Zhou J."/>
            <person name="Deng J."/>
            <person name="Jiang H."/>
            <person name="Liu Y."/>
            <person name="Qu J."/>
            <person name="Song X.-Z."/>
            <person name="Zhang L."/>
            <person name="Villasana D."/>
            <person name="Johnson A."/>
            <person name="Liu J."/>
            <person name="Liyanage D."/>
            <person name="Lorensuhewa L."/>
            <person name="Robinson T."/>
            <person name="Song A."/>
            <person name="Song B.-B."/>
            <person name="Dinh H."/>
            <person name="Thornton R."/>
            <person name="Coyle M."/>
            <person name="Francisco L."/>
            <person name="Jackson L."/>
            <person name="Javaid M."/>
            <person name="Korchina V."/>
            <person name="Kovar C."/>
            <person name="Mata R."/>
            <person name="Mathew T."/>
            <person name="Ngo R."/>
            <person name="Nguyen L."/>
            <person name="Nguyen N."/>
            <person name="Okwuonu G."/>
            <person name="Ongeri F."/>
            <person name="Pham C."/>
            <person name="Simmons D."/>
            <person name="Wilczek-Boney K."/>
            <person name="Hale W."/>
            <person name="Jakkamsetti A."/>
            <person name="Pham P."/>
            <person name="Ruth R."/>
            <person name="San Lucas F."/>
            <person name="Warren J."/>
            <person name="Zhang J."/>
            <person name="Zhao Z."/>
            <person name="Zhou C."/>
            <person name="Zhu D."/>
            <person name="Lee S."/>
            <person name="Bess C."/>
            <person name="Blankenburg K."/>
            <person name="Forbes L."/>
            <person name="Fu Q."/>
            <person name="Gubbala S."/>
            <person name="Hirani K."/>
            <person name="Jayaseelan J.C."/>
            <person name="Lara F."/>
            <person name="Munidasa M."/>
            <person name="Palculict T."/>
            <person name="Patil S."/>
            <person name="Pu L.-L."/>
            <person name="Saada N."/>
            <person name="Tang L."/>
            <person name="Weissenberger G."/>
            <person name="Zhu Y."/>
            <person name="Hemphill L."/>
            <person name="Shang Y."/>
            <person name="Youmans B."/>
            <person name="Ayvaz T."/>
            <person name="Ross M."/>
            <person name="Santibanez J."/>
            <person name="Aqrawi P."/>
            <person name="Gross S."/>
            <person name="Joshi V."/>
            <person name="Fowler G."/>
            <person name="Nazareth L."/>
            <person name="Reid J."/>
            <person name="Worley K."/>
            <person name="Petrosino J."/>
            <person name="Highlander S."/>
            <person name="Gibbs R."/>
        </authorList>
    </citation>
    <scope>NUCLEOTIDE SEQUENCE [LARGE SCALE GENOMIC DNA]</scope>
    <source>
        <strain evidence="2">ATCC 33269</strain>
    </source>
</reference>
<dbReference type="Proteomes" id="UP000005580">
    <property type="component" value="Unassembled WGS sequence"/>
</dbReference>
<evidence type="ECO:0000256" key="1">
    <source>
        <dbReference type="SAM" id="SignalP"/>
    </source>
</evidence>
<feature type="chain" id="PRO_5003221423" description="Outer membrane protein beta-barrel domain-containing protein" evidence="1">
    <location>
        <begin position="19"/>
        <end position="192"/>
    </location>
</feature>
<evidence type="ECO:0000313" key="2">
    <source>
        <dbReference type="EMBL" id="EFZ38145.1"/>
    </source>
</evidence>
<gene>
    <name evidence="2" type="ORF">HMPREF0663_10514</name>
</gene>
<feature type="signal peptide" evidence="1">
    <location>
        <begin position="1"/>
        <end position="18"/>
    </location>
</feature>
<sequence>MKKILLWIMLSAVLPVKAQRKSYVQLKAAYEGGFINYTCESAGVEVVYGYRTDGMVSAGVGTGLFWSSQSYDKIGMDYSSSVDIVPPPYSNFSPSFVQNLYIPVFGFLKCRLTHTRVVPYIGGDVGYAFLIPCEGYSKQTKLGFYGKPFAGLDIRCGKGTLSPEIGFKFQHRTDAGNSMNYNQLVIAIGYTF</sequence>
<keyword evidence="3" id="KW-1185">Reference proteome</keyword>
<evidence type="ECO:0000313" key="3">
    <source>
        <dbReference type="Proteomes" id="UP000005580"/>
    </source>
</evidence>
<accession>E7RN14</accession>
<dbReference type="RefSeq" id="WP_004369217.1">
    <property type="nucleotide sequence ID" value="NZ_GL833119.1"/>
</dbReference>
<dbReference type="AlphaFoldDB" id="E7RN14"/>
<comment type="caution">
    <text evidence="2">The sequence shown here is derived from an EMBL/GenBank/DDBJ whole genome shotgun (WGS) entry which is preliminary data.</text>
</comment>
<evidence type="ECO:0008006" key="4">
    <source>
        <dbReference type="Google" id="ProtNLM"/>
    </source>
</evidence>
<dbReference type="STRING" id="28134.SAMN05444288_0358"/>
<name>E7RN14_9BACT</name>
<keyword evidence="1" id="KW-0732">Signal</keyword>
<dbReference type="HOGENOM" id="CLU_1466971_0_0_10"/>
<dbReference type="EMBL" id="AEPE02000002">
    <property type="protein sequence ID" value="EFZ38145.1"/>
    <property type="molecule type" value="Genomic_DNA"/>
</dbReference>
<protein>
    <recommendedName>
        <fullName evidence="4">Outer membrane protein beta-barrel domain-containing protein</fullName>
    </recommendedName>
</protein>